<accession>A0A3N2E0A3</accession>
<dbReference type="Gene3D" id="3.60.130.10">
    <property type="entry name" value="Clavaminate synthase-like"/>
    <property type="match status" value="1"/>
</dbReference>
<keyword evidence="3" id="KW-1185">Reference proteome</keyword>
<gene>
    <name evidence="2" type="ORF">EDC56_1060</name>
</gene>
<dbReference type="Proteomes" id="UP000275394">
    <property type="component" value="Unassembled WGS sequence"/>
</dbReference>
<evidence type="ECO:0000313" key="3">
    <source>
        <dbReference type="Proteomes" id="UP000275394"/>
    </source>
</evidence>
<keyword evidence="1" id="KW-0560">Oxidoreductase</keyword>
<reference evidence="2 3" key="1">
    <citation type="submission" date="2018-11" db="EMBL/GenBank/DDBJ databases">
        <title>Genomic Encyclopedia of Type Strains, Phase IV (KMG-IV): sequencing the most valuable type-strain genomes for metagenomic binning, comparative biology and taxonomic classification.</title>
        <authorList>
            <person name="Goeker M."/>
        </authorList>
    </citation>
    <scope>NUCLEOTIDE SEQUENCE [LARGE SCALE GENOMIC DNA]</scope>
    <source>
        <strain evidence="2 3">DSM 100316</strain>
    </source>
</reference>
<evidence type="ECO:0000256" key="1">
    <source>
        <dbReference type="ARBA" id="ARBA00023002"/>
    </source>
</evidence>
<dbReference type="AlphaFoldDB" id="A0A3N2E0A3"/>
<sequence length="334" mass="38476">MSPICELTPDYILSKEEHLQLREALSTVLANPYRQYESFCYQIIELLRNDKIPQNLIKSLTECSLKNKKEDPFIFVRNLPIDENVPVFDNENPVISKYELKKTFVGEGCLYLIGHLLNQVPIGYINVNGGDVFQDIYPQQKLKDTQSQKALGPIYFHKDLANHFVRPDYVNMISMRSNNENEIFTTFVKNIDVLSSFSEEEIEGFEKPNFYTPFDDLTTKAGSYNVGEADHHPIISDGYDIRYFENRTVGLDDKSNQLVEKMKSRLHEMKKRVQMIDGDFIGVANNFSVHGKEVGNLTQPDLAWNRWTMKTVNVTSIEPHRKNMLSGSNYVVQG</sequence>
<comment type="caution">
    <text evidence="2">The sequence shown here is derived from an EMBL/GenBank/DDBJ whole genome shotgun (WGS) entry which is preliminary data.</text>
</comment>
<dbReference type="RefSeq" id="WP_211333563.1">
    <property type="nucleotide sequence ID" value="NZ_RKHR01000003.1"/>
</dbReference>
<evidence type="ECO:0008006" key="4">
    <source>
        <dbReference type="Google" id="ProtNLM"/>
    </source>
</evidence>
<dbReference type="GO" id="GO:0016706">
    <property type="term" value="F:2-oxoglutarate-dependent dioxygenase activity"/>
    <property type="evidence" value="ECO:0007669"/>
    <property type="project" value="UniProtKB-ARBA"/>
</dbReference>
<name>A0A3N2E0A3_9GAMM</name>
<evidence type="ECO:0000313" key="2">
    <source>
        <dbReference type="EMBL" id="ROS05526.1"/>
    </source>
</evidence>
<dbReference type="EMBL" id="RKHR01000003">
    <property type="protein sequence ID" value="ROS05526.1"/>
    <property type="molecule type" value="Genomic_DNA"/>
</dbReference>
<proteinExistence type="predicted"/>
<protein>
    <recommendedName>
        <fullName evidence="4">TfdA family taurine catabolism dioxygenase TauD</fullName>
    </recommendedName>
</protein>
<organism evidence="2 3">
    <name type="scientific">Sinobacterium caligoides</name>
    <dbReference type="NCBI Taxonomy" id="933926"/>
    <lineage>
        <taxon>Bacteria</taxon>
        <taxon>Pseudomonadati</taxon>
        <taxon>Pseudomonadota</taxon>
        <taxon>Gammaproteobacteria</taxon>
        <taxon>Cellvibrionales</taxon>
        <taxon>Spongiibacteraceae</taxon>
        <taxon>Sinobacterium</taxon>
    </lineage>
</organism>
<dbReference type="SUPFAM" id="SSF51197">
    <property type="entry name" value="Clavaminate synthase-like"/>
    <property type="match status" value="1"/>
</dbReference>
<dbReference type="InterPro" id="IPR042098">
    <property type="entry name" value="TauD-like_sf"/>
</dbReference>